<organism evidence="2 3">
    <name type="scientific">Halomonas elongata</name>
    <dbReference type="NCBI Taxonomy" id="2746"/>
    <lineage>
        <taxon>Bacteria</taxon>
        <taxon>Pseudomonadati</taxon>
        <taxon>Pseudomonadota</taxon>
        <taxon>Gammaproteobacteria</taxon>
        <taxon>Oceanospirillales</taxon>
        <taxon>Halomonadaceae</taxon>
        <taxon>Halomonas</taxon>
    </lineage>
</organism>
<name>A0A1B8NUV8_HALEL</name>
<keyword evidence="1" id="KW-0812">Transmembrane</keyword>
<comment type="caution">
    <text evidence="2">The sequence shown here is derived from an EMBL/GenBank/DDBJ whole genome shotgun (WGS) entry which is preliminary data.</text>
</comment>
<proteinExistence type="predicted"/>
<protein>
    <submittedName>
        <fullName evidence="2">Uncharacterized protein</fullName>
    </submittedName>
</protein>
<evidence type="ECO:0000256" key="1">
    <source>
        <dbReference type="SAM" id="Phobius"/>
    </source>
</evidence>
<reference evidence="2 3" key="1">
    <citation type="submission" date="2016-06" db="EMBL/GenBank/DDBJ databases">
        <title>Genome sequence of halotolerant plant growth promoting strain of Halomonas elongata HEK1 isolated from salterns of Rann of Kutch, Gujarat, India.</title>
        <authorList>
            <person name="Gaba S."/>
            <person name="Singh R.N."/>
            <person name="Abrol S."/>
            <person name="Kaushik R."/>
            <person name="Saxena A.K."/>
        </authorList>
    </citation>
    <scope>NUCLEOTIDE SEQUENCE [LARGE SCALE GENOMIC DNA]</scope>
    <source>
        <strain evidence="2 3">HEK1</strain>
    </source>
</reference>
<dbReference type="EMBL" id="MAJD01000002">
    <property type="protein sequence ID" value="OBX33758.1"/>
    <property type="molecule type" value="Genomic_DNA"/>
</dbReference>
<evidence type="ECO:0000313" key="2">
    <source>
        <dbReference type="EMBL" id="OBX33758.1"/>
    </source>
</evidence>
<accession>A0A1B8NUV8</accession>
<gene>
    <name evidence="2" type="ORF">A8U91_02800</name>
</gene>
<feature type="transmembrane region" description="Helical" evidence="1">
    <location>
        <begin position="68"/>
        <end position="92"/>
    </location>
</feature>
<dbReference type="Proteomes" id="UP000092504">
    <property type="component" value="Unassembled WGS sequence"/>
</dbReference>
<keyword evidence="1" id="KW-1133">Transmembrane helix</keyword>
<sequence>MRQANQPAAEEESFTSPQGLLGALADTFNQLGEQAESGRSPLDGWRLQLTEGWQDLTELVVRTGNAEIVRFIIELTVLVAIWGGLLVIFIALGRMLARRRGWPLDLPREPGRTCWRSTSCGACCPGHWPLR</sequence>
<evidence type="ECO:0000313" key="3">
    <source>
        <dbReference type="Proteomes" id="UP000092504"/>
    </source>
</evidence>
<dbReference type="AlphaFoldDB" id="A0A1B8NUV8"/>
<keyword evidence="1" id="KW-0472">Membrane</keyword>